<name>A0A4S9JA66_AURPU</name>
<accession>A0A4S9JA66</accession>
<evidence type="ECO:0000256" key="4">
    <source>
        <dbReference type="ARBA" id="ARBA00017144"/>
    </source>
</evidence>
<evidence type="ECO:0000256" key="1">
    <source>
        <dbReference type="ARBA" id="ARBA00004992"/>
    </source>
</evidence>
<dbReference type="EC" id="2.7.4.9" evidence="3"/>
<dbReference type="GO" id="GO:0006233">
    <property type="term" value="P:dTDP biosynthetic process"/>
    <property type="evidence" value="ECO:0007669"/>
    <property type="project" value="InterPro"/>
</dbReference>
<dbReference type="EMBL" id="QZAL01000104">
    <property type="protein sequence ID" value="THW38538.1"/>
    <property type="molecule type" value="Genomic_DNA"/>
</dbReference>
<dbReference type="SUPFAM" id="SSF52540">
    <property type="entry name" value="P-loop containing nucleoside triphosphate hydrolases"/>
    <property type="match status" value="1"/>
</dbReference>
<comment type="pathway">
    <text evidence="1">Pyrimidine metabolism; dTTP biosynthesis.</text>
</comment>
<dbReference type="GO" id="GO:0004798">
    <property type="term" value="F:dTMP kinase activity"/>
    <property type="evidence" value="ECO:0007669"/>
    <property type="project" value="UniProtKB-EC"/>
</dbReference>
<protein>
    <recommendedName>
        <fullName evidence="4">Thymidylate kinase</fullName>
        <ecNumber evidence="3">2.7.4.9</ecNumber>
    </recommendedName>
</protein>
<dbReference type="GO" id="GO:0006235">
    <property type="term" value="P:dTTP biosynthetic process"/>
    <property type="evidence" value="ECO:0007669"/>
    <property type="project" value="TreeGrafter"/>
</dbReference>
<evidence type="ECO:0000256" key="8">
    <source>
        <dbReference type="ARBA" id="ARBA00022777"/>
    </source>
</evidence>
<evidence type="ECO:0000313" key="13">
    <source>
        <dbReference type="Proteomes" id="UP000310687"/>
    </source>
</evidence>
<dbReference type="GO" id="GO:0005829">
    <property type="term" value="C:cytosol"/>
    <property type="evidence" value="ECO:0007669"/>
    <property type="project" value="TreeGrafter"/>
</dbReference>
<evidence type="ECO:0000256" key="5">
    <source>
        <dbReference type="ARBA" id="ARBA00022679"/>
    </source>
</evidence>
<gene>
    <name evidence="12" type="ORF">D6D13_10093</name>
    <name evidence="11" type="ORF">D6D22_06695</name>
</gene>
<evidence type="ECO:0000259" key="10">
    <source>
        <dbReference type="Pfam" id="PF02223"/>
    </source>
</evidence>
<dbReference type="Proteomes" id="UP000310687">
    <property type="component" value="Unassembled WGS sequence"/>
</dbReference>
<dbReference type="CDD" id="cd01672">
    <property type="entry name" value="TMPK"/>
    <property type="match status" value="1"/>
</dbReference>
<dbReference type="InterPro" id="IPR018094">
    <property type="entry name" value="Thymidylate_kinase"/>
</dbReference>
<comment type="caution">
    <text evidence="11">The sequence shown here is derived from an EMBL/GenBank/DDBJ whole genome shotgun (WGS) entry which is preliminary data.</text>
</comment>
<dbReference type="PANTHER" id="PTHR10344">
    <property type="entry name" value="THYMIDYLATE KINASE"/>
    <property type="match status" value="1"/>
</dbReference>
<evidence type="ECO:0000256" key="3">
    <source>
        <dbReference type="ARBA" id="ARBA00012980"/>
    </source>
</evidence>
<dbReference type="NCBIfam" id="TIGR00041">
    <property type="entry name" value="DTMP_kinase"/>
    <property type="match status" value="1"/>
</dbReference>
<dbReference type="InterPro" id="IPR018095">
    <property type="entry name" value="Thymidylate_kin_CS"/>
</dbReference>
<proteinExistence type="inferred from homology"/>
<dbReference type="GO" id="GO:0005524">
    <property type="term" value="F:ATP binding"/>
    <property type="evidence" value="ECO:0007669"/>
    <property type="project" value="UniProtKB-KW"/>
</dbReference>
<evidence type="ECO:0000256" key="6">
    <source>
        <dbReference type="ARBA" id="ARBA00022727"/>
    </source>
</evidence>
<evidence type="ECO:0000256" key="9">
    <source>
        <dbReference type="ARBA" id="ARBA00022840"/>
    </source>
</evidence>
<reference evidence="11 13" key="1">
    <citation type="submission" date="2018-10" db="EMBL/GenBank/DDBJ databases">
        <title>Fifty Aureobasidium pullulans genomes reveal a recombining polyextremotolerant generalist.</title>
        <authorList>
            <person name="Gostincar C."/>
            <person name="Turk M."/>
            <person name="Zajc J."/>
            <person name="Gunde-Cimerman N."/>
        </authorList>
    </citation>
    <scope>NUCLEOTIDE SEQUENCE [LARGE SCALE GENOMIC DNA]</scope>
    <source>
        <strain evidence="12">EXF-10085</strain>
        <strain evidence="11 13">EXF-11013</strain>
    </source>
</reference>
<keyword evidence="7" id="KW-0547">Nucleotide-binding</keyword>
<evidence type="ECO:0000313" key="11">
    <source>
        <dbReference type="EMBL" id="THW38538.1"/>
    </source>
</evidence>
<keyword evidence="5" id="KW-0808">Transferase</keyword>
<dbReference type="PANTHER" id="PTHR10344:SF1">
    <property type="entry name" value="THYMIDYLATE KINASE"/>
    <property type="match status" value="1"/>
</dbReference>
<dbReference type="HAMAP" id="MF_00165">
    <property type="entry name" value="Thymidylate_kinase"/>
    <property type="match status" value="1"/>
</dbReference>
<evidence type="ECO:0000256" key="7">
    <source>
        <dbReference type="ARBA" id="ARBA00022741"/>
    </source>
</evidence>
<dbReference type="GO" id="GO:0006227">
    <property type="term" value="P:dUDP biosynthetic process"/>
    <property type="evidence" value="ECO:0007669"/>
    <property type="project" value="TreeGrafter"/>
</dbReference>
<dbReference type="Pfam" id="PF02223">
    <property type="entry name" value="Thymidylate_kin"/>
    <property type="match status" value="1"/>
</dbReference>
<dbReference type="EMBL" id="QZAS01000074">
    <property type="protein sequence ID" value="THW99492.1"/>
    <property type="molecule type" value="Genomic_DNA"/>
</dbReference>
<dbReference type="AlphaFoldDB" id="A0A4S9JA66"/>
<feature type="domain" description="Thymidylate kinase-like" evidence="10">
    <location>
        <begin position="9"/>
        <end position="209"/>
    </location>
</feature>
<dbReference type="FunFam" id="3.40.50.300:FF:000679">
    <property type="entry name" value="Thymidylate kinase"/>
    <property type="match status" value="1"/>
</dbReference>
<comment type="similarity">
    <text evidence="2">Belongs to the thymidylate kinase family.</text>
</comment>
<dbReference type="GO" id="GO:0004550">
    <property type="term" value="F:nucleoside diphosphate kinase activity"/>
    <property type="evidence" value="ECO:0007669"/>
    <property type="project" value="TreeGrafter"/>
</dbReference>
<organism evidence="11 13">
    <name type="scientific">Aureobasidium pullulans</name>
    <name type="common">Black yeast</name>
    <name type="synonym">Pullularia pullulans</name>
    <dbReference type="NCBI Taxonomy" id="5580"/>
    <lineage>
        <taxon>Eukaryota</taxon>
        <taxon>Fungi</taxon>
        <taxon>Dikarya</taxon>
        <taxon>Ascomycota</taxon>
        <taxon>Pezizomycotina</taxon>
        <taxon>Dothideomycetes</taxon>
        <taxon>Dothideomycetidae</taxon>
        <taxon>Dothideales</taxon>
        <taxon>Saccotheciaceae</taxon>
        <taxon>Aureobasidium</taxon>
    </lineage>
</organism>
<keyword evidence="8 11" id="KW-0418">Kinase</keyword>
<dbReference type="InterPro" id="IPR039430">
    <property type="entry name" value="Thymidylate_kin-like_dom"/>
</dbReference>
<evidence type="ECO:0000256" key="2">
    <source>
        <dbReference type="ARBA" id="ARBA00009776"/>
    </source>
</evidence>
<keyword evidence="9" id="KW-0067">ATP-binding</keyword>
<dbReference type="PROSITE" id="PS01331">
    <property type="entry name" value="THYMIDYLATE_KINASE"/>
    <property type="match status" value="1"/>
</dbReference>
<keyword evidence="6" id="KW-0545">Nucleotide biosynthesis</keyword>
<dbReference type="InterPro" id="IPR027417">
    <property type="entry name" value="P-loop_NTPase"/>
</dbReference>
<sequence length="232" mass="26356">MARGKLIVFEGLDRSGKSTQCERLVSYLTEKGVPVKHRRFPDRTTPIGQMINNYLQGQTEQEDHVIHLLFSANRWEAVYVFETLPCHKQLLNVSRPSIEADINAGITVIIDRYYYSGCVYSAAKNNPSLSLSWSRHPEEGLPRPDLCLFLDISAEDAAKRGGWGEERYEKQELQDRVRQLFADMRATDDGSDFVTINAGQSLEEVASAIRQHAESCIEAKLDSSPLRRIQPW</sequence>
<dbReference type="Gene3D" id="3.40.50.300">
    <property type="entry name" value="P-loop containing nucleotide triphosphate hydrolases"/>
    <property type="match status" value="1"/>
</dbReference>
<evidence type="ECO:0000313" key="12">
    <source>
        <dbReference type="EMBL" id="THW99492.1"/>
    </source>
</evidence>
<dbReference type="GO" id="GO:0005634">
    <property type="term" value="C:nucleus"/>
    <property type="evidence" value="ECO:0007669"/>
    <property type="project" value="TreeGrafter"/>
</dbReference>